<organism evidence="2 3">
    <name type="scientific">Hyaloscypha bicolor E</name>
    <dbReference type="NCBI Taxonomy" id="1095630"/>
    <lineage>
        <taxon>Eukaryota</taxon>
        <taxon>Fungi</taxon>
        <taxon>Dikarya</taxon>
        <taxon>Ascomycota</taxon>
        <taxon>Pezizomycotina</taxon>
        <taxon>Leotiomycetes</taxon>
        <taxon>Helotiales</taxon>
        <taxon>Hyaloscyphaceae</taxon>
        <taxon>Hyaloscypha</taxon>
        <taxon>Hyaloscypha bicolor</taxon>
    </lineage>
</organism>
<keyword evidence="3" id="KW-1185">Reference proteome</keyword>
<name>A0A2J6TF08_9HELO</name>
<evidence type="ECO:0000256" key="1">
    <source>
        <dbReference type="SAM" id="MobiDB-lite"/>
    </source>
</evidence>
<reference evidence="2 3" key="1">
    <citation type="submission" date="2016-04" db="EMBL/GenBank/DDBJ databases">
        <title>A degradative enzymes factory behind the ericoid mycorrhizal symbiosis.</title>
        <authorList>
            <consortium name="DOE Joint Genome Institute"/>
            <person name="Martino E."/>
            <person name="Morin E."/>
            <person name="Grelet G."/>
            <person name="Kuo A."/>
            <person name="Kohler A."/>
            <person name="Daghino S."/>
            <person name="Barry K."/>
            <person name="Choi C."/>
            <person name="Cichocki N."/>
            <person name="Clum A."/>
            <person name="Copeland A."/>
            <person name="Hainaut M."/>
            <person name="Haridas S."/>
            <person name="Labutti K."/>
            <person name="Lindquist E."/>
            <person name="Lipzen A."/>
            <person name="Khouja H.-R."/>
            <person name="Murat C."/>
            <person name="Ohm R."/>
            <person name="Olson A."/>
            <person name="Spatafora J."/>
            <person name="Veneault-Fourrey C."/>
            <person name="Henrissat B."/>
            <person name="Grigoriev I."/>
            <person name="Martin F."/>
            <person name="Perotto S."/>
        </authorList>
    </citation>
    <scope>NUCLEOTIDE SEQUENCE [LARGE SCALE GENOMIC DNA]</scope>
    <source>
        <strain evidence="2 3">E</strain>
    </source>
</reference>
<feature type="region of interest" description="Disordered" evidence="1">
    <location>
        <begin position="229"/>
        <end position="261"/>
    </location>
</feature>
<dbReference type="GeneID" id="36596546"/>
<proteinExistence type="predicted"/>
<evidence type="ECO:0000313" key="2">
    <source>
        <dbReference type="EMBL" id="PMD61600.1"/>
    </source>
</evidence>
<dbReference type="RefSeq" id="XP_024738504.1">
    <property type="nucleotide sequence ID" value="XM_024888470.1"/>
</dbReference>
<dbReference type="EMBL" id="KZ613786">
    <property type="protein sequence ID" value="PMD61600.1"/>
    <property type="molecule type" value="Genomic_DNA"/>
</dbReference>
<protein>
    <submittedName>
        <fullName evidence="2">Uncharacterized protein</fullName>
    </submittedName>
</protein>
<dbReference type="AlphaFoldDB" id="A0A2J6TF08"/>
<gene>
    <name evidence="2" type="ORF">K444DRAFT_719990</name>
</gene>
<accession>A0A2J6TF08</accession>
<dbReference type="OrthoDB" id="5236983at2759"/>
<sequence>MSTSTSRSRANPQTPAANMSRCFLGPAGRENGAFNHLSLTGEQLLYLMQEHLNHLADYIGGLHPDVQAWYDLLLSLAEKGLFSCKLLIPPSYFPENKREIHPSVQEWLRGNLKALKSKNQRKRTVADDEKLLHEFHDIFNRVFFKGALPWEKCTLRFIRKEDASGWVKLFCEFYDFAMKLLNIQFILGISDSVATEIYESGKQQRQINWPSWEELGLVESKMIRAVERYKKEKEEEEEDSSKSEGTSSKRNEESAGGPRMG</sequence>
<evidence type="ECO:0000313" key="3">
    <source>
        <dbReference type="Proteomes" id="UP000235371"/>
    </source>
</evidence>
<dbReference type="Proteomes" id="UP000235371">
    <property type="component" value="Unassembled WGS sequence"/>
</dbReference>
<dbReference type="InParanoid" id="A0A2J6TF08"/>